<dbReference type="AlphaFoldDB" id="A0A150QDB4"/>
<name>A0A150QDB4_SORCE</name>
<dbReference type="OrthoDB" id="5513541at2"/>
<protein>
    <submittedName>
        <fullName evidence="1">Uncharacterized protein</fullName>
    </submittedName>
</protein>
<evidence type="ECO:0000313" key="2">
    <source>
        <dbReference type="Proteomes" id="UP000075260"/>
    </source>
</evidence>
<evidence type="ECO:0000313" key="1">
    <source>
        <dbReference type="EMBL" id="KYF65951.1"/>
    </source>
</evidence>
<dbReference type="Proteomes" id="UP000075260">
    <property type="component" value="Unassembled WGS sequence"/>
</dbReference>
<accession>A0A150QDB4</accession>
<sequence>MTSTVDESDVFLIPMPGRRVARVPVAVLERYVDEAARLVHDGVEPEIDVTAHSMSVDPTTGASAWHTEWELGPCDYTDESGFPQTAYAWHRHPLGTEYTEIYQR</sequence>
<reference evidence="1 2" key="1">
    <citation type="submission" date="2014-02" db="EMBL/GenBank/DDBJ databases">
        <title>The small core and large imbalanced accessory genome model reveals a collaborative survival strategy of Sorangium cellulosum strains in nature.</title>
        <authorList>
            <person name="Han K."/>
            <person name="Peng R."/>
            <person name="Blom J."/>
            <person name="Li Y.-Z."/>
        </authorList>
    </citation>
    <scope>NUCLEOTIDE SEQUENCE [LARGE SCALE GENOMIC DNA]</scope>
    <source>
        <strain evidence="1 2">So0008-312</strain>
    </source>
</reference>
<organism evidence="1 2">
    <name type="scientific">Sorangium cellulosum</name>
    <name type="common">Polyangium cellulosum</name>
    <dbReference type="NCBI Taxonomy" id="56"/>
    <lineage>
        <taxon>Bacteria</taxon>
        <taxon>Pseudomonadati</taxon>
        <taxon>Myxococcota</taxon>
        <taxon>Polyangia</taxon>
        <taxon>Polyangiales</taxon>
        <taxon>Polyangiaceae</taxon>
        <taxon>Sorangium</taxon>
    </lineage>
</organism>
<comment type="caution">
    <text evidence="1">The sequence shown here is derived from an EMBL/GenBank/DDBJ whole genome shotgun (WGS) entry which is preliminary data.</text>
</comment>
<dbReference type="EMBL" id="JEMA01000787">
    <property type="protein sequence ID" value="KYF65951.1"/>
    <property type="molecule type" value="Genomic_DNA"/>
</dbReference>
<dbReference type="RefSeq" id="WP_061610810.1">
    <property type="nucleotide sequence ID" value="NZ_JEMA01000787.1"/>
</dbReference>
<gene>
    <name evidence="1" type="ORF">BE15_07870</name>
</gene>
<proteinExistence type="predicted"/>